<organism evidence="1 2">
    <name type="scientific">Haloferax elongans ATCC BAA-1513</name>
    <dbReference type="NCBI Taxonomy" id="1230453"/>
    <lineage>
        <taxon>Archaea</taxon>
        <taxon>Methanobacteriati</taxon>
        <taxon>Methanobacteriota</taxon>
        <taxon>Stenosarchaea group</taxon>
        <taxon>Halobacteria</taxon>
        <taxon>Halobacteriales</taxon>
        <taxon>Haloferacaceae</taxon>
        <taxon>Haloferax</taxon>
    </lineage>
</organism>
<dbReference type="Proteomes" id="UP000011612">
    <property type="component" value="Unassembled WGS sequence"/>
</dbReference>
<gene>
    <name evidence="1" type="ORF">C453_01710</name>
</gene>
<name>M0HX18_HALEO</name>
<proteinExistence type="predicted"/>
<evidence type="ECO:0000313" key="1">
    <source>
        <dbReference type="EMBL" id="ELZ88252.1"/>
    </source>
</evidence>
<accession>M0HX18</accession>
<protein>
    <submittedName>
        <fullName evidence="1">Uncharacterized protein</fullName>
    </submittedName>
</protein>
<sequence>MSAATDVVTLPLVLVLPEVVPSFLVVGVAGVEGRASLSEGDDGGFHRVPVALTVSPTEGAVSFFGDYWLSIRCGADVYAGGSLV</sequence>
<reference evidence="1 2" key="1">
    <citation type="journal article" date="2014" name="PLoS Genet.">
        <title>Phylogenetically driven sequencing of extremely halophilic archaea reveals strategies for static and dynamic osmo-response.</title>
        <authorList>
            <person name="Becker E.A."/>
            <person name="Seitzer P.M."/>
            <person name="Tritt A."/>
            <person name="Larsen D."/>
            <person name="Krusor M."/>
            <person name="Yao A.I."/>
            <person name="Wu D."/>
            <person name="Madern D."/>
            <person name="Eisen J.A."/>
            <person name="Darling A.E."/>
            <person name="Facciotti M.T."/>
        </authorList>
    </citation>
    <scope>NUCLEOTIDE SEQUENCE [LARGE SCALE GENOMIC DNA]</scope>
    <source>
        <strain evidence="1 2">ATCC BAA-1513</strain>
    </source>
</reference>
<comment type="caution">
    <text evidence="1">The sequence shown here is derived from an EMBL/GenBank/DDBJ whole genome shotgun (WGS) entry which is preliminary data.</text>
</comment>
<dbReference type="PATRIC" id="fig|1230453.4.peg.295"/>
<keyword evidence="2" id="KW-1185">Reference proteome</keyword>
<dbReference type="EMBL" id="AOLK01000007">
    <property type="protein sequence ID" value="ELZ88252.1"/>
    <property type="molecule type" value="Genomic_DNA"/>
</dbReference>
<dbReference type="AlphaFoldDB" id="M0HX18"/>
<evidence type="ECO:0000313" key="2">
    <source>
        <dbReference type="Proteomes" id="UP000011612"/>
    </source>
</evidence>